<evidence type="ECO:0000313" key="2">
    <source>
        <dbReference type="Proteomes" id="UP000616724"/>
    </source>
</evidence>
<dbReference type="EMBL" id="BOOH01000016">
    <property type="protein sequence ID" value="GIH75506.1"/>
    <property type="molecule type" value="Genomic_DNA"/>
</dbReference>
<keyword evidence="2" id="KW-1185">Reference proteome</keyword>
<gene>
    <name evidence="1" type="ORF">Plo01_19350</name>
</gene>
<sequence>MRQVPGFFLASLRLLRQARRAPGALGVSLKAELFKRTFWTVSAWNDKASIYAYSSAEPHKSTMRRQRAVMRESTFIFWTMPAAQLPVAWDQVRERIAYERSTGHDEHRNEPG</sequence>
<proteinExistence type="predicted"/>
<dbReference type="AlphaFoldDB" id="A0A8J3RFV1"/>
<comment type="caution">
    <text evidence="1">The sequence shown here is derived from an EMBL/GenBank/DDBJ whole genome shotgun (WGS) entry which is preliminary data.</text>
</comment>
<dbReference type="SUPFAM" id="SSF54909">
    <property type="entry name" value="Dimeric alpha+beta barrel"/>
    <property type="match status" value="1"/>
</dbReference>
<accession>A0A8J3RFV1</accession>
<evidence type="ECO:0008006" key="3">
    <source>
        <dbReference type="Google" id="ProtNLM"/>
    </source>
</evidence>
<organism evidence="1 2">
    <name type="scientific">Planobispora longispora</name>
    <dbReference type="NCBI Taxonomy" id="28887"/>
    <lineage>
        <taxon>Bacteria</taxon>
        <taxon>Bacillati</taxon>
        <taxon>Actinomycetota</taxon>
        <taxon>Actinomycetes</taxon>
        <taxon>Streptosporangiales</taxon>
        <taxon>Streptosporangiaceae</taxon>
        <taxon>Planobispora</taxon>
    </lineage>
</organism>
<dbReference type="InterPro" id="IPR011008">
    <property type="entry name" value="Dimeric_a/b-barrel"/>
</dbReference>
<name>A0A8J3RFV1_9ACTN</name>
<protein>
    <recommendedName>
        <fullName evidence="3">DUF3291 domain-containing protein</fullName>
    </recommendedName>
</protein>
<dbReference type="Proteomes" id="UP000616724">
    <property type="component" value="Unassembled WGS sequence"/>
</dbReference>
<reference evidence="1 2" key="1">
    <citation type="submission" date="2021-01" db="EMBL/GenBank/DDBJ databases">
        <title>Whole genome shotgun sequence of Planobispora longispora NBRC 13918.</title>
        <authorList>
            <person name="Komaki H."/>
            <person name="Tamura T."/>
        </authorList>
    </citation>
    <scope>NUCLEOTIDE SEQUENCE [LARGE SCALE GENOMIC DNA]</scope>
    <source>
        <strain evidence="1 2">NBRC 13918</strain>
    </source>
</reference>
<evidence type="ECO:0000313" key="1">
    <source>
        <dbReference type="EMBL" id="GIH75506.1"/>
    </source>
</evidence>